<dbReference type="InterPro" id="IPR051037">
    <property type="entry name" value="RNAPII_TF_IWS1"/>
</dbReference>
<dbReference type="GO" id="GO:0005634">
    <property type="term" value="C:nucleus"/>
    <property type="evidence" value="ECO:0007669"/>
    <property type="project" value="UniProtKB-SubCell"/>
</dbReference>
<evidence type="ECO:0000256" key="1">
    <source>
        <dbReference type="ARBA" id="ARBA00037349"/>
    </source>
</evidence>
<dbReference type="PROSITE" id="PS51319">
    <property type="entry name" value="TFIIS_N"/>
    <property type="match status" value="1"/>
</dbReference>
<dbReference type="InterPro" id="IPR035441">
    <property type="entry name" value="TFIIS/LEDGF_dom_sf"/>
</dbReference>
<evidence type="ECO:0000313" key="7">
    <source>
        <dbReference type="Proteomes" id="UP000799302"/>
    </source>
</evidence>
<protein>
    <recommendedName>
        <fullName evidence="5">TFIIS N-terminal domain-containing protein</fullName>
    </recommendedName>
</protein>
<comment type="subcellular location">
    <subcellularLocation>
        <location evidence="3">Nucleus</location>
    </subcellularLocation>
</comment>
<evidence type="ECO:0000256" key="4">
    <source>
        <dbReference type="SAM" id="MobiDB-lite"/>
    </source>
</evidence>
<feature type="region of interest" description="Disordered" evidence="4">
    <location>
        <begin position="1"/>
        <end position="179"/>
    </location>
</feature>
<dbReference type="AlphaFoldDB" id="A0A6A6UIM5"/>
<dbReference type="Proteomes" id="UP000799302">
    <property type="component" value="Unassembled WGS sequence"/>
</dbReference>
<evidence type="ECO:0000256" key="2">
    <source>
        <dbReference type="ARBA" id="ARBA00037992"/>
    </source>
</evidence>
<reference evidence="6" key="1">
    <citation type="journal article" date="2020" name="Stud. Mycol.">
        <title>101 Dothideomycetes genomes: a test case for predicting lifestyles and emergence of pathogens.</title>
        <authorList>
            <person name="Haridas S."/>
            <person name="Albert R."/>
            <person name="Binder M."/>
            <person name="Bloem J."/>
            <person name="Labutti K."/>
            <person name="Salamov A."/>
            <person name="Andreopoulos B."/>
            <person name="Baker S."/>
            <person name="Barry K."/>
            <person name="Bills G."/>
            <person name="Bluhm B."/>
            <person name="Cannon C."/>
            <person name="Castanera R."/>
            <person name="Culley D."/>
            <person name="Daum C."/>
            <person name="Ezra D."/>
            <person name="Gonzalez J."/>
            <person name="Henrissat B."/>
            <person name="Kuo A."/>
            <person name="Liang C."/>
            <person name="Lipzen A."/>
            <person name="Lutzoni F."/>
            <person name="Magnuson J."/>
            <person name="Mondo S."/>
            <person name="Nolan M."/>
            <person name="Ohm R."/>
            <person name="Pangilinan J."/>
            <person name="Park H.-J."/>
            <person name="Ramirez L."/>
            <person name="Alfaro M."/>
            <person name="Sun H."/>
            <person name="Tritt A."/>
            <person name="Yoshinaga Y."/>
            <person name="Zwiers L.-H."/>
            <person name="Turgeon B."/>
            <person name="Goodwin S."/>
            <person name="Spatafora J."/>
            <person name="Crous P."/>
            <person name="Grigoriev I."/>
        </authorList>
    </citation>
    <scope>NUCLEOTIDE SEQUENCE</scope>
    <source>
        <strain evidence="6">CBS 115976</strain>
    </source>
</reference>
<dbReference type="SUPFAM" id="SSF47676">
    <property type="entry name" value="Conserved domain common to transcription factors TFIIS, elongin A, CRSP70"/>
    <property type="match status" value="1"/>
</dbReference>
<evidence type="ECO:0000259" key="5">
    <source>
        <dbReference type="PROSITE" id="PS51319"/>
    </source>
</evidence>
<feature type="compositionally biased region" description="Acidic residues" evidence="4">
    <location>
        <begin position="33"/>
        <end position="49"/>
    </location>
</feature>
<evidence type="ECO:0000313" key="6">
    <source>
        <dbReference type="EMBL" id="KAF2672049.1"/>
    </source>
</evidence>
<name>A0A6A6UIM5_9PEZI</name>
<dbReference type="PANTHER" id="PTHR46010:SF1">
    <property type="entry name" value="PROTEIN IWS1 HOMOLOG"/>
    <property type="match status" value="1"/>
</dbReference>
<accession>A0A6A6UIM5</accession>
<feature type="compositionally biased region" description="Basic residues" evidence="4">
    <location>
        <begin position="87"/>
        <end position="104"/>
    </location>
</feature>
<dbReference type="InterPro" id="IPR017923">
    <property type="entry name" value="TFIIS_N"/>
</dbReference>
<gene>
    <name evidence="6" type="ORF">BT63DRAFT_422551</name>
</gene>
<proteinExistence type="inferred from homology"/>
<dbReference type="Gene3D" id="1.20.930.10">
    <property type="entry name" value="Conserved domain common to transcription factors TFIIS, elongin A, CRSP70"/>
    <property type="match status" value="1"/>
</dbReference>
<organism evidence="6 7">
    <name type="scientific">Microthyrium microscopicum</name>
    <dbReference type="NCBI Taxonomy" id="703497"/>
    <lineage>
        <taxon>Eukaryota</taxon>
        <taxon>Fungi</taxon>
        <taxon>Dikarya</taxon>
        <taxon>Ascomycota</taxon>
        <taxon>Pezizomycotina</taxon>
        <taxon>Dothideomycetes</taxon>
        <taxon>Dothideomycetes incertae sedis</taxon>
        <taxon>Microthyriales</taxon>
        <taxon>Microthyriaceae</taxon>
        <taxon>Microthyrium</taxon>
    </lineage>
</organism>
<feature type="compositionally biased region" description="Basic and acidic residues" evidence="4">
    <location>
        <begin position="133"/>
        <end position="164"/>
    </location>
</feature>
<comment type="function">
    <text evidence="1">Transcription factor involved in RNA polymerase II transcription regulation. May function in both SPT15/TBP post-recruitment and recruitment steps of transcription.</text>
</comment>
<sequence>MSDDAATPLSNAEPISPAIENDDDDAASVASDLDSELSDIDEAQFDEFDANATLPERQPIAIDESTLKQVGVHKRKRTEGEEEEARKKKKEGRREKPKRSRKRRDGSEPFSGGEEIDGKRVRKGAGSGSKEGGGVERVRKPKLDEESLTPDERRKRALDMKLDAALRGTNQRRGRKKDGIDLDQMYDQELEDMRSRMAKAAEADTDARAKGLPASHKLAMLPEVVSLLNRSNVRGPIVDPDINILESVRFFLEPLNDGSLPAYDIQKELFSTLAKLPITKEALIASGIGKVVLFYTKSIKTETAIKNQAERLVTRWTSLLKPANDYRRARATTANEMGADGVQLPNRTRVEGAGVFSITPTNNVAQGRATKQAGAAGDAYVRRLKKVQAGKSRK</sequence>
<keyword evidence="7" id="KW-1185">Reference proteome</keyword>
<comment type="similarity">
    <text evidence="2">Belongs to the IWS1 family.</text>
</comment>
<evidence type="ECO:0000256" key="3">
    <source>
        <dbReference type="PROSITE-ProRule" id="PRU00649"/>
    </source>
</evidence>
<dbReference type="EMBL" id="MU004232">
    <property type="protein sequence ID" value="KAF2672049.1"/>
    <property type="molecule type" value="Genomic_DNA"/>
</dbReference>
<dbReference type="GO" id="GO:0016973">
    <property type="term" value="P:poly(A)+ mRNA export from nucleus"/>
    <property type="evidence" value="ECO:0007669"/>
    <property type="project" value="TreeGrafter"/>
</dbReference>
<feature type="domain" description="TFIIS N-terminal" evidence="5">
    <location>
        <begin position="246"/>
        <end position="323"/>
    </location>
</feature>
<dbReference type="PANTHER" id="PTHR46010">
    <property type="entry name" value="PROTEIN IWS1 HOMOLOG"/>
    <property type="match status" value="1"/>
</dbReference>
<dbReference type="Pfam" id="PF08711">
    <property type="entry name" value="Med26"/>
    <property type="match status" value="1"/>
</dbReference>
<dbReference type="OrthoDB" id="21124at2759"/>
<keyword evidence="3" id="KW-0539">Nucleus</keyword>